<comment type="caution">
    <text evidence="1">The sequence shown here is derived from an EMBL/GenBank/DDBJ whole genome shotgun (WGS) entry which is preliminary data.</text>
</comment>
<name>A0AAE0YGR2_9GAST</name>
<organism evidence="1 2">
    <name type="scientific">Elysia crispata</name>
    <name type="common">lettuce slug</name>
    <dbReference type="NCBI Taxonomy" id="231223"/>
    <lineage>
        <taxon>Eukaryota</taxon>
        <taxon>Metazoa</taxon>
        <taxon>Spiralia</taxon>
        <taxon>Lophotrochozoa</taxon>
        <taxon>Mollusca</taxon>
        <taxon>Gastropoda</taxon>
        <taxon>Heterobranchia</taxon>
        <taxon>Euthyneura</taxon>
        <taxon>Panpulmonata</taxon>
        <taxon>Sacoglossa</taxon>
        <taxon>Placobranchoidea</taxon>
        <taxon>Plakobranchidae</taxon>
        <taxon>Elysia</taxon>
    </lineage>
</organism>
<evidence type="ECO:0000313" key="2">
    <source>
        <dbReference type="Proteomes" id="UP001283361"/>
    </source>
</evidence>
<evidence type="ECO:0000313" key="1">
    <source>
        <dbReference type="EMBL" id="KAK3744514.1"/>
    </source>
</evidence>
<sequence>MSQTPAISPWLSGPALIVISSVDYYAPETGHLPVAVGPSTYCYLICRLLCPRDRPSPRGCRAQHLLLSNLTIIMPQRPAISPWLSGPALIVI</sequence>
<reference evidence="1" key="1">
    <citation type="journal article" date="2023" name="G3 (Bethesda)">
        <title>A reference genome for the long-term kleptoplast-retaining sea slug Elysia crispata morphotype clarki.</title>
        <authorList>
            <person name="Eastman K.E."/>
            <person name="Pendleton A.L."/>
            <person name="Shaikh M.A."/>
            <person name="Suttiyut T."/>
            <person name="Ogas R."/>
            <person name="Tomko P."/>
            <person name="Gavelis G."/>
            <person name="Widhalm J.R."/>
            <person name="Wisecaver J.H."/>
        </authorList>
    </citation>
    <scope>NUCLEOTIDE SEQUENCE</scope>
    <source>
        <strain evidence="1">ECLA1</strain>
    </source>
</reference>
<protein>
    <submittedName>
        <fullName evidence="1">Uncharacterized protein</fullName>
    </submittedName>
</protein>
<proteinExistence type="predicted"/>
<accession>A0AAE0YGR2</accession>
<dbReference type="AlphaFoldDB" id="A0AAE0YGR2"/>
<gene>
    <name evidence="1" type="ORF">RRG08_056652</name>
</gene>
<keyword evidence="2" id="KW-1185">Reference proteome</keyword>
<dbReference type="Proteomes" id="UP001283361">
    <property type="component" value="Unassembled WGS sequence"/>
</dbReference>
<dbReference type="EMBL" id="JAWDGP010006255">
    <property type="protein sequence ID" value="KAK3744514.1"/>
    <property type="molecule type" value="Genomic_DNA"/>
</dbReference>